<gene>
    <name evidence="1" type="ORF">HHI36_015970</name>
</gene>
<name>A0ABD2N7W1_9CUCU</name>
<accession>A0ABD2N7W1</accession>
<dbReference type="AlphaFoldDB" id="A0ABD2N7W1"/>
<evidence type="ECO:0000313" key="1">
    <source>
        <dbReference type="EMBL" id="KAL3274589.1"/>
    </source>
</evidence>
<proteinExistence type="predicted"/>
<dbReference type="Proteomes" id="UP001516400">
    <property type="component" value="Unassembled WGS sequence"/>
</dbReference>
<protein>
    <submittedName>
        <fullName evidence="1">Uncharacterized protein</fullName>
    </submittedName>
</protein>
<sequence>MERQFSFQIFRQKCHFQIRLVILRNLRESLNFSGIGTDLSSPIFYLEPVATCKILTVCFQGFFQLFRQIVASVFSFQHFLEQVTCEEYSQIMMYPSTVSVKSVLWNISSLWTWSRIKI</sequence>
<reference evidence="1 2" key="1">
    <citation type="journal article" date="2021" name="BMC Biol.">
        <title>Horizontally acquired antibacterial genes associated with adaptive radiation of ladybird beetles.</title>
        <authorList>
            <person name="Li H.S."/>
            <person name="Tang X.F."/>
            <person name="Huang Y.H."/>
            <person name="Xu Z.Y."/>
            <person name="Chen M.L."/>
            <person name="Du X.Y."/>
            <person name="Qiu B.Y."/>
            <person name="Chen P.T."/>
            <person name="Zhang W."/>
            <person name="Slipinski A."/>
            <person name="Escalona H.E."/>
            <person name="Waterhouse R.M."/>
            <person name="Zwick A."/>
            <person name="Pang H."/>
        </authorList>
    </citation>
    <scope>NUCLEOTIDE SEQUENCE [LARGE SCALE GENOMIC DNA]</scope>
    <source>
        <strain evidence="1">SYSU2018</strain>
    </source>
</reference>
<organism evidence="1 2">
    <name type="scientific">Cryptolaemus montrouzieri</name>
    <dbReference type="NCBI Taxonomy" id="559131"/>
    <lineage>
        <taxon>Eukaryota</taxon>
        <taxon>Metazoa</taxon>
        <taxon>Ecdysozoa</taxon>
        <taxon>Arthropoda</taxon>
        <taxon>Hexapoda</taxon>
        <taxon>Insecta</taxon>
        <taxon>Pterygota</taxon>
        <taxon>Neoptera</taxon>
        <taxon>Endopterygota</taxon>
        <taxon>Coleoptera</taxon>
        <taxon>Polyphaga</taxon>
        <taxon>Cucujiformia</taxon>
        <taxon>Coccinelloidea</taxon>
        <taxon>Coccinellidae</taxon>
        <taxon>Scymninae</taxon>
        <taxon>Scymnini</taxon>
        <taxon>Cryptolaemus</taxon>
    </lineage>
</organism>
<evidence type="ECO:0000313" key="2">
    <source>
        <dbReference type="Proteomes" id="UP001516400"/>
    </source>
</evidence>
<dbReference type="EMBL" id="JABFTP020000062">
    <property type="protein sequence ID" value="KAL3274589.1"/>
    <property type="molecule type" value="Genomic_DNA"/>
</dbReference>
<comment type="caution">
    <text evidence="1">The sequence shown here is derived from an EMBL/GenBank/DDBJ whole genome shotgun (WGS) entry which is preliminary data.</text>
</comment>
<keyword evidence="2" id="KW-1185">Reference proteome</keyword>